<evidence type="ECO:0000313" key="2">
    <source>
        <dbReference type="Proteomes" id="UP000019335"/>
    </source>
</evidence>
<comment type="caution">
    <text evidence="1">The sequence shown here is derived from an EMBL/GenBank/DDBJ whole genome shotgun (WGS) entry which is preliminary data.</text>
</comment>
<dbReference type="EMBL" id="AZIL01000927">
    <property type="protein sequence ID" value="EWM25538.1"/>
    <property type="molecule type" value="Genomic_DNA"/>
</dbReference>
<dbReference type="Proteomes" id="UP000019335">
    <property type="component" value="Chromosome 11"/>
</dbReference>
<accession>W7TPX8</accession>
<evidence type="ECO:0000313" key="1">
    <source>
        <dbReference type="EMBL" id="EWM25538.1"/>
    </source>
</evidence>
<dbReference type="OrthoDB" id="185164at2759"/>
<name>W7TPX8_9STRA</name>
<organism evidence="1 2">
    <name type="scientific">Nannochloropsis gaditana</name>
    <dbReference type="NCBI Taxonomy" id="72520"/>
    <lineage>
        <taxon>Eukaryota</taxon>
        <taxon>Sar</taxon>
        <taxon>Stramenopiles</taxon>
        <taxon>Ochrophyta</taxon>
        <taxon>Eustigmatophyceae</taxon>
        <taxon>Eustigmatales</taxon>
        <taxon>Monodopsidaceae</taxon>
        <taxon>Nannochloropsis</taxon>
    </lineage>
</organism>
<proteinExistence type="predicted"/>
<reference evidence="1 2" key="1">
    <citation type="journal article" date="2014" name="Mol. Plant">
        <title>Chromosome Scale Genome Assembly and Transcriptome Profiling of Nannochloropsis gaditana in Nitrogen Depletion.</title>
        <authorList>
            <person name="Corteggiani Carpinelli E."/>
            <person name="Telatin A."/>
            <person name="Vitulo N."/>
            <person name="Forcato C."/>
            <person name="D'Angelo M."/>
            <person name="Schiavon R."/>
            <person name="Vezzi A."/>
            <person name="Giacometti G.M."/>
            <person name="Morosinotto T."/>
            <person name="Valle G."/>
        </authorList>
    </citation>
    <scope>NUCLEOTIDE SEQUENCE [LARGE SCALE GENOMIC DNA]</scope>
    <source>
        <strain evidence="1 2">B-31</strain>
    </source>
</reference>
<keyword evidence="2" id="KW-1185">Reference proteome</keyword>
<gene>
    <name evidence="1" type="ORF">Naga_100232g7</name>
</gene>
<protein>
    <submittedName>
        <fullName evidence="1">Uncharacterized protein</fullName>
    </submittedName>
</protein>
<sequence>MDTAAAPSFTEELSQEDEQKLLANPILQGVLPLHETSDMVLVVRLRRIIQGDEKGLARIIMKHYRFWYHGTMHETSQVFWTENHIIMSQSSELLLREFLGLPIPSVLLNRLDAFLDLKLSIGLAEFLSPVYYPFTIASLLNLVDYTHSETFRAKSQQLLDKMSYQILSICLPDGSFVSPSGRSYARHRRATRGHHLSFFIDYITTRKHIPSPPDAPESALREAVKDTSYLPSEWVYSNFRSPVTDTQIPLSPTWTELSAFLDARRTEEGPGGKGLEAMPLDERVSAMWSHGGYFHPEAVEAIVQFMDQEHLWGHPHFAAAAPARQVLGICCSTCAFGGCLTCLARSCLIKPFVMGALLTGARVQVYKEGNVLLSSLVGGYNAGLPAFQQWPWAVNLAGIPIWCTFGPVAAGAIGRHLGNSHAGAEMSTARVTPSMSQEKNVLHAHYVSASGILALWNRSVRPRVRWPEEEFYEHGSLLLTPGAPRPPLRCLGLFDPVRKGSKQAWQWGRKGSAVMAWTVQGLEVTVVVRDLSQARCSLKEFLIGLRKDFGGGSGVDGRDGCEDLGLLG</sequence>
<dbReference type="AlphaFoldDB" id="W7TPX8"/>